<organism evidence="2 3">
    <name type="scientific">Papaver nudicaule</name>
    <name type="common">Iceland poppy</name>
    <dbReference type="NCBI Taxonomy" id="74823"/>
    <lineage>
        <taxon>Eukaryota</taxon>
        <taxon>Viridiplantae</taxon>
        <taxon>Streptophyta</taxon>
        <taxon>Embryophyta</taxon>
        <taxon>Tracheophyta</taxon>
        <taxon>Spermatophyta</taxon>
        <taxon>Magnoliopsida</taxon>
        <taxon>Ranunculales</taxon>
        <taxon>Papaveraceae</taxon>
        <taxon>Papaveroideae</taxon>
        <taxon>Papaver</taxon>
    </lineage>
</organism>
<accession>A0AA41V3P0</accession>
<comment type="caution">
    <text evidence="2">The sequence shown here is derived from an EMBL/GenBank/DDBJ whole genome shotgun (WGS) entry which is preliminary data.</text>
</comment>
<dbReference type="AlphaFoldDB" id="A0AA41V3P0"/>
<dbReference type="SMART" id="SM00220">
    <property type="entry name" value="S_TKc"/>
    <property type="match status" value="1"/>
</dbReference>
<dbReference type="PANTHER" id="PTHR48055:SF9">
    <property type="entry name" value="PROTEIN KINASE DOMAIN-CONTAINING PROTEIN"/>
    <property type="match status" value="1"/>
</dbReference>
<dbReference type="GO" id="GO:0016020">
    <property type="term" value="C:membrane"/>
    <property type="evidence" value="ECO:0007669"/>
    <property type="project" value="TreeGrafter"/>
</dbReference>
<dbReference type="PANTHER" id="PTHR48055">
    <property type="entry name" value="LEUCINE-RICH REPEAT RECEPTOR PROTEIN KINASE EMS1"/>
    <property type="match status" value="1"/>
</dbReference>
<dbReference type="PROSITE" id="PS00108">
    <property type="entry name" value="PROTEIN_KINASE_ST"/>
    <property type="match status" value="1"/>
</dbReference>
<reference evidence="2" key="1">
    <citation type="submission" date="2022-03" db="EMBL/GenBank/DDBJ databases">
        <title>A functionally conserved STORR gene fusion in Papaver species that diverged 16.8 million years ago.</title>
        <authorList>
            <person name="Catania T."/>
        </authorList>
    </citation>
    <scope>NUCLEOTIDE SEQUENCE</scope>
    <source>
        <strain evidence="2">S-191538</strain>
    </source>
</reference>
<protein>
    <recommendedName>
        <fullName evidence="1">Protein kinase domain-containing protein</fullName>
    </recommendedName>
</protein>
<dbReference type="EMBL" id="JAJJMA010133569">
    <property type="protein sequence ID" value="MCL7033350.1"/>
    <property type="molecule type" value="Genomic_DNA"/>
</dbReference>
<dbReference type="InterPro" id="IPR000719">
    <property type="entry name" value="Prot_kinase_dom"/>
</dbReference>
<dbReference type="InterPro" id="IPR051564">
    <property type="entry name" value="LRR_receptor-like_kinase"/>
</dbReference>
<dbReference type="SUPFAM" id="SSF56112">
    <property type="entry name" value="Protein kinase-like (PK-like)"/>
    <property type="match status" value="1"/>
</dbReference>
<dbReference type="Gene3D" id="1.10.510.10">
    <property type="entry name" value="Transferase(Phosphotransferase) domain 1"/>
    <property type="match status" value="1"/>
</dbReference>
<dbReference type="InterPro" id="IPR011009">
    <property type="entry name" value="Kinase-like_dom_sf"/>
</dbReference>
<dbReference type="Proteomes" id="UP001177140">
    <property type="component" value="Unassembled WGS sequence"/>
</dbReference>
<feature type="domain" description="Protein kinase" evidence="1">
    <location>
        <begin position="1"/>
        <end position="220"/>
    </location>
</feature>
<dbReference type="GO" id="GO:0004672">
    <property type="term" value="F:protein kinase activity"/>
    <property type="evidence" value="ECO:0007669"/>
    <property type="project" value="InterPro"/>
</dbReference>
<dbReference type="PROSITE" id="PS50011">
    <property type="entry name" value="PROTEIN_KINASE_DOM"/>
    <property type="match status" value="1"/>
</dbReference>
<dbReference type="InterPro" id="IPR008271">
    <property type="entry name" value="Ser/Thr_kinase_AS"/>
</dbReference>
<evidence type="ECO:0000259" key="1">
    <source>
        <dbReference type="PROSITE" id="PS50011"/>
    </source>
</evidence>
<dbReference type="GO" id="GO:0005524">
    <property type="term" value="F:ATP binding"/>
    <property type="evidence" value="ECO:0007669"/>
    <property type="project" value="InterPro"/>
</dbReference>
<gene>
    <name evidence="2" type="ORF">MKW94_000154</name>
</gene>
<name>A0AA41V3P0_PAPNU</name>
<sequence length="220" mass="24384">MEIISATNNLNELNFIGQGTAGKVYKGVLSDGRQIAVKHIVNEANVETFVREVTSLSHGKDKVLSWIQRLEIAIDCARGLWFLHTYLEGSIIHRDIKPTNILLGWKFEARLSDFGLSKVIDVGQSYVSSEVRGTLGYVDPEYQRNSHVNAAGDVYSFGIVLLQLLSGKRVINLNLKRPMALDKMAKFITKGGNIAEFADPTKMNGEYSNEAFNLIGSFSS</sequence>
<proteinExistence type="predicted"/>
<dbReference type="Pfam" id="PF00069">
    <property type="entry name" value="Pkinase"/>
    <property type="match status" value="1"/>
</dbReference>
<dbReference type="Gene3D" id="3.30.200.20">
    <property type="entry name" value="Phosphorylase Kinase, domain 1"/>
    <property type="match status" value="1"/>
</dbReference>
<evidence type="ECO:0000313" key="2">
    <source>
        <dbReference type="EMBL" id="MCL7033350.1"/>
    </source>
</evidence>
<evidence type="ECO:0000313" key="3">
    <source>
        <dbReference type="Proteomes" id="UP001177140"/>
    </source>
</evidence>
<keyword evidence="3" id="KW-1185">Reference proteome</keyword>